<feature type="transmembrane region" description="Helical" evidence="5">
    <location>
        <begin position="251"/>
        <end position="270"/>
    </location>
</feature>
<feature type="transmembrane region" description="Helical" evidence="5">
    <location>
        <begin position="163"/>
        <end position="182"/>
    </location>
</feature>
<feature type="transmembrane region" description="Helical" evidence="5">
    <location>
        <begin position="68"/>
        <end position="89"/>
    </location>
</feature>
<dbReference type="CDD" id="cd17321">
    <property type="entry name" value="MFS_MMR_MDR_like"/>
    <property type="match status" value="1"/>
</dbReference>
<feature type="transmembrane region" description="Helical" evidence="5">
    <location>
        <begin position="291"/>
        <end position="316"/>
    </location>
</feature>
<evidence type="ECO:0000259" key="6">
    <source>
        <dbReference type="PROSITE" id="PS50850"/>
    </source>
</evidence>
<dbReference type="EMBL" id="CP126981">
    <property type="protein sequence ID" value="WIM86809.1"/>
    <property type="molecule type" value="Genomic_DNA"/>
</dbReference>
<name>A0ABY8VT66_9MYCO</name>
<accession>A0ABY8VT66</accession>
<dbReference type="PANTHER" id="PTHR42718">
    <property type="entry name" value="MAJOR FACILITATOR SUPERFAMILY MULTIDRUG TRANSPORTER MFSC"/>
    <property type="match status" value="1"/>
</dbReference>
<feature type="transmembrane region" description="Helical" evidence="5">
    <location>
        <begin position="452"/>
        <end position="471"/>
    </location>
</feature>
<dbReference type="InterPro" id="IPR020846">
    <property type="entry name" value="MFS_dom"/>
</dbReference>
<dbReference type="PANTHER" id="PTHR42718:SF48">
    <property type="entry name" value="CONSERVED TWO-DOMAIN MEMBRANE PROTEIN-RELATED"/>
    <property type="match status" value="1"/>
</dbReference>
<gene>
    <name evidence="7" type="ORF">PT015_18255</name>
</gene>
<sequence>MGISSDRASLSIDINREADVTTTTQLPAARPTATVLVVSTAAFLASLDLFIVNIAFPEIRQAFGSAGLGSMSWILNAYTLVFAAFMNPAGRLGDRYGHRRIFLAGVWVFTVGSAACGLSGSFLALVAARAVQALGAALLMPSSLALLLAAVPAERRTVAVSTWSAVGATAAALGPPVGGLLVQLSWRWIFFVNAPVGLIAALAGGLVLSKAAGSGTGVPDLFGALSLVVGVGALVWTLIELPVVGRDAITLVAAAVGAGCAMALAVWRSLRHPSPAVDLAAVKVLPMWSSCLALLVFSAAHGAMLLSGVMLLTTVWGMPPAMAGLCLSPGPIMVVLVSLLAGRLVGRVGVGKVAAAGAALYAVGIVVWLCTIGPEPHYFTDYFPAQLFTGTGVGLVMPSMSAVTGLALPAHRWGAGSAVTNTARQMGMVLGTTALTMIYQAGVDLAAVRRGWVFVAVAAATAAIIAVVLALRWQPATDEDRVTR</sequence>
<proteinExistence type="predicted"/>
<dbReference type="Proteomes" id="UP001236585">
    <property type="component" value="Chromosome"/>
</dbReference>
<organism evidence="7 8">
    <name type="scientific">Candidatus Mycobacterium wuenschmannii</name>
    <dbReference type="NCBI Taxonomy" id="3027808"/>
    <lineage>
        <taxon>Bacteria</taxon>
        <taxon>Bacillati</taxon>
        <taxon>Actinomycetota</taxon>
        <taxon>Actinomycetes</taxon>
        <taxon>Mycobacteriales</taxon>
        <taxon>Mycobacteriaceae</taxon>
        <taxon>Mycobacterium</taxon>
    </lineage>
</organism>
<feature type="transmembrane region" description="Helical" evidence="5">
    <location>
        <begin position="353"/>
        <end position="374"/>
    </location>
</feature>
<keyword evidence="4 5" id="KW-0472">Membrane</keyword>
<feature type="transmembrane region" description="Helical" evidence="5">
    <location>
        <begin position="221"/>
        <end position="239"/>
    </location>
</feature>
<evidence type="ECO:0000313" key="8">
    <source>
        <dbReference type="Proteomes" id="UP001236585"/>
    </source>
</evidence>
<keyword evidence="2 5" id="KW-0812">Transmembrane</keyword>
<feature type="transmembrane region" description="Helical" evidence="5">
    <location>
        <begin position="35"/>
        <end position="56"/>
    </location>
</feature>
<evidence type="ECO:0000256" key="2">
    <source>
        <dbReference type="ARBA" id="ARBA00022692"/>
    </source>
</evidence>
<reference evidence="7 8" key="1">
    <citation type="journal article" date="2023" name="Microbiol. Resour. Announc.">
        <title>Complete Genome Sequence of Mycobacterium wuenschmanii, a novel Nontuberculous Mycobacterium Isolated from a captive population of Amazon Milk Frogs.</title>
        <authorList>
            <person name="Hicks J."/>
            <person name="Zeineldin M."/>
            <person name="Ward H."/>
            <person name="Wuenschmann A."/>
            <person name="Camp P."/>
            <person name="Farrell D."/>
            <person name="Lehman K."/>
            <person name="Thacker T."/>
            <person name="Cuthbert E."/>
        </authorList>
    </citation>
    <scope>NUCLEOTIDE SEQUENCE [LARGE SCALE GENOMIC DNA]</scope>
    <source>
        <strain evidence="7 8">Wuenschmanii</strain>
    </source>
</reference>
<feature type="domain" description="Major facilitator superfamily (MFS) profile" evidence="6">
    <location>
        <begin position="34"/>
        <end position="478"/>
    </location>
</feature>
<evidence type="ECO:0000256" key="5">
    <source>
        <dbReference type="SAM" id="Phobius"/>
    </source>
</evidence>
<dbReference type="Gene3D" id="1.20.1720.10">
    <property type="entry name" value="Multidrug resistance protein D"/>
    <property type="match status" value="1"/>
</dbReference>
<dbReference type="Gene3D" id="1.20.1250.20">
    <property type="entry name" value="MFS general substrate transporter like domains"/>
    <property type="match status" value="1"/>
</dbReference>
<dbReference type="RefSeq" id="WP_285186323.1">
    <property type="nucleotide sequence ID" value="NZ_CP126981.1"/>
</dbReference>
<evidence type="ECO:0000256" key="3">
    <source>
        <dbReference type="ARBA" id="ARBA00022989"/>
    </source>
</evidence>
<feature type="transmembrane region" description="Helical" evidence="5">
    <location>
        <begin position="428"/>
        <end position="446"/>
    </location>
</feature>
<dbReference type="PRINTS" id="PR01036">
    <property type="entry name" value="TCRTETB"/>
</dbReference>
<dbReference type="InterPro" id="IPR011701">
    <property type="entry name" value="MFS"/>
</dbReference>
<evidence type="ECO:0000256" key="4">
    <source>
        <dbReference type="ARBA" id="ARBA00023136"/>
    </source>
</evidence>
<dbReference type="PROSITE" id="PS50850">
    <property type="entry name" value="MFS"/>
    <property type="match status" value="1"/>
</dbReference>
<evidence type="ECO:0000313" key="7">
    <source>
        <dbReference type="EMBL" id="WIM86809.1"/>
    </source>
</evidence>
<feature type="transmembrane region" description="Helical" evidence="5">
    <location>
        <begin position="101"/>
        <end position="127"/>
    </location>
</feature>
<dbReference type="Pfam" id="PF07690">
    <property type="entry name" value="MFS_1"/>
    <property type="match status" value="2"/>
</dbReference>
<feature type="transmembrane region" description="Helical" evidence="5">
    <location>
        <begin position="386"/>
        <end position="408"/>
    </location>
</feature>
<dbReference type="InterPro" id="IPR036259">
    <property type="entry name" value="MFS_trans_sf"/>
</dbReference>
<keyword evidence="8" id="KW-1185">Reference proteome</keyword>
<feature type="transmembrane region" description="Helical" evidence="5">
    <location>
        <begin position="322"/>
        <end position="341"/>
    </location>
</feature>
<evidence type="ECO:0000256" key="1">
    <source>
        <dbReference type="ARBA" id="ARBA00004651"/>
    </source>
</evidence>
<protein>
    <submittedName>
        <fullName evidence="7">MFS transporter</fullName>
    </submittedName>
</protein>
<dbReference type="SUPFAM" id="SSF103473">
    <property type="entry name" value="MFS general substrate transporter"/>
    <property type="match status" value="1"/>
</dbReference>
<feature type="transmembrane region" description="Helical" evidence="5">
    <location>
        <begin position="188"/>
        <end position="209"/>
    </location>
</feature>
<keyword evidence="3 5" id="KW-1133">Transmembrane helix</keyword>
<comment type="subcellular location">
    <subcellularLocation>
        <location evidence="1">Cell membrane</location>
        <topology evidence="1">Multi-pass membrane protein</topology>
    </subcellularLocation>
</comment>
<feature type="transmembrane region" description="Helical" evidence="5">
    <location>
        <begin position="133"/>
        <end position="151"/>
    </location>
</feature>